<protein>
    <submittedName>
        <fullName evidence="1">Uncharacterized protein</fullName>
    </submittedName>
</protein>
<dbReference type="RefSeq" id="WP_221287879.1">
    <property type="nucleotide sequence ID" value="NZ_AP024597.1"/>
</dbReference>
<dbReference type="GeneID" id="66164155"/>
<keyword evidence="2" id="KW-1185">Reference proteome</keyword>
<dbReference type="AlphaFoldDB" id="A0A8D5U854"/>
<sequence length="165" mass="18341">MPYVDKGMKICRPAEKKTEIKQGDIILVQPALLKIRGFILEFPPLSVISPDCENEIESPNWVEGYTVNGKEKVTFKEGKREVEGEIEVKCPRFLPAISLKHALGKVKLVIDDVEGVPILEIDNAPLLALSGETVTVATSQLKNYFKPLAYSLYYYISPSGNNESS</sequence>
<reference evidence="1 2" key="1">
    <citation type="submission" date="2021-04" db="EMBL/GenBank/DDBJ databases">
        <title>Complete genome sequence of Stygiolobus sp. KN-1.</title>
        <authorList>
            <person name="Nakamura K."/>
            <person name="Sakai H."/>
            <person name="Kurosawa N."/>
        </authorList>
    </citation>
    <scope>NUCLEOTIDE SEQUENCE [LARGE SCALE GENOMIC DNA]</scope>
    <source>
        <strain evidence="1 2">KN-1</strain>
    </source>
</reference>
<evidence type="ECO:0000313" key="2">
    <source>
        <dbReference type="Proteomes" id="UP000825123"/>
    </source>
</evidence>
<evidence type="ECO:0000313" key="1">
    <source>
        <dbReference type="EMBL" id="BCU71134.1"/>
    </source>
</evidence>
<dbReference type="EMBL" id="AP024597">
    <property type="protein sequence ID" value="BCU71134.1"/>
    <property type="molecule type" value="Genomic_DNA"/>
</dbReference>
<proteinExistence type="predicted"/>
<gene>
    <name evidence="1" type="ORF">KN1_24310</name>
</gene>
<dbReference type="Proteomes" id="UP000825123">
    <property type="component" value="Chromosome"/>
</dbReference>
<organism evidence="1 2">
    <name type="scientific">Stygiolobus caldivivus</name>
    <dbReference type="NCBI Taxonomy" id="2824673"/>
    <lineage>
        <taxon>Archaea</taxon>
        <taxon>Thermoproteota</taxon>
        <taxon>Thermoprotei</taxon>
        <taxon>Sulfolobales</taxon>
        <taxon>Sulfolobaceae</taxon>
        <taxon>Stygiolobus</taxon>
    </lineage>
</organism>
<accession>A0A8D5U854</accession>
<name>A0A8D5U854_9CREN</name>
<dbReference type="KEGG" id="csty:KN1_24310"/>